<protein>
    <submittedName>
        <fullName evidence="2">Extracellular metalloprotease</fullName>
    </submittedName>
</protein>
<dbReference type="Proteomes" id="UP000620124">
    <property type="component" value="Unassembled WGS sequence"/>
</dbReference>
<evidence type="ECO:0000313" key="2">
    <source>
        <dbReference type="EMBL" id="KAF7360468.1"/>
    </source>
</evidence>
<proteinExistence type="inferred from homology"/>
<keyword evidence="2" id="KW-0378">Hydrolase</keyword>
<dbReference type="PANTHER" id="PTHR47466">
    <property type="match status" value="1"/>
</dbReference>
<keyword evidence="2" id="KW-0645">Protease</keyword>
<evidence type="ECO:0000256" key="1">
    <source>
        <dbReference type="ARBA" id="ARBA00008721"/>
    </source>
</evidence>
<dbReference type="PANTHER" id="PTHR47466:SF1">
    <property type="entry name" value="METALLOPROTEASE MEP1 (AFU_ORTHOLOGUE AFUA_1G07730)-RELATED"/>
    <property type="match status" value="1"/>
</dbReference>
<gene>
    <name evidence="2" type="ORF">MVEN_00777400</name>
</gene>
<reference evidence="2" key="1">
    <citation type="submission" date="2020-05" db="EMBL/GenBank/DDBJ databases">
        <title>Mycena genomes resolve the evolution of fungal bioluminescence.</title>
        <authorList>
            <person name="Tsai I.J."/>
        </authorList>
    </citation>
    <scope>NUCLEOTIDE SEQUENCE</scope>
    <source>
        <strain evidence="2">CCC161011</strain>
    </source>
</reference>
<comment type="caution">
    <text evidence="2">The sequence shown here is derived from an EMBL/GenBank/DDBJ whole genome shotgun (WGS) entry which is preliminary data.</text>
</comment>
<comment type="similarity">
    <text evidence="1">Belongs to the peptidase M43B family.</text>
</comment>
<keyword evidence="3" id="KW-1185">Reference proteome</keyword>
<dbReference type="GO" id="GO:0006508">
    <property type="term" value="P:proteolysis"/>
    <property type="evidence" value="ECO:0007669"/>
    <property type="project" value="UniProtKB-KW"/>
</dbReference>
<dbReference type="GO" id="GO:0008237">
    <property type="term" value="F:metallopeptidase activity"/>
    <property type="evidence" value="ECO:0007669"/>
    <property type="project" value="UniProtKB-KW"/>
</dbReference>
<name>A0A8H6YFY6_9AGAR</name>
<dbReference type="OrthoDB" id="536211at2759"/>
<dbReference type="SUPFAM" id="SSF55486">
    <property type="entry name" value="Metalloproteases ('zincins'), catalytic domain"/>
    <property type="match status" value="1"/>
</dbReference>
<dbReference type="AlphaFoldDB" id="A0A8H6YFY6"/>
<sequence length="139" mass="15071">MKLVLLVGGPCDLNIYSVGFNSESGAGLLGYATFPWDYTTNPKDDGVVIQYSTGGCAGSGDYVDDIPAEAMPASGCPETIPDTCSQSGVDPIHNYMDYTIDSCMWEFTRGQMNRTRSQMAVYRLKLPDSSLNIPATVYE</sequence>
<dbReference type="Gene3D" id="3.40.390.10">
    <property type="entry name" value="Collagenase (Catalytic Domain)"/>
    <property type="match status" value="2"/>
</dbReference>
<dbReference type="InterPro" id="IPR024079">
    <property type="entry name" value="MetalloPept_cat_dom_sf"/>
</dbReference>
<keyword evidence="2" id="KW-0482">Metalloprotease</keyword>
<organism evidence="2 3">
    <name type="scientific">Mycena venus</name>
    <dbReference type="NCBI Taxonomy" id="2733690"/>
    <lineage>
        <taxon>Eukaryota</taxon>
        <taxon>Fungi</taxon>
        <taxon>Dikarya</taxon>
        <taxon>Basidiomycota</taxon>
        <taxon>Agaricomycotina</taxon>
        <taxon>Agaricomycetes</taxon>
        <taxon>Agaricomycetidae</taxon>
        <taxon>Agaricales</taxon>
        <taxon>Marasmiineae</taxon>
        <taxon>Mycenaceae</taxon>
        <taxon>Mycena</taxon>
    </lineage>
</organism>
<accession>A0A8H6YFY6</accession>
<dbReference type="EMBL" id="JACAZI010000005">
    <property type="protein sequence ID" value="KAF7360468.1"/>
    <property type="molecule type" value="Genomic_DNA"/>
</dbReference>
<evidence type="ECO:0000313" key="3">
    <source>
        <dbReference type="Proteomes" id="UP000620124"/>
    </source>
</evidence>